<accession>A0A9N9L6E4</accession>
<evidence type="ECO:0000259" key="2">
    <source>
        <dbReference type="PROSITE" id="PS50030"/>
    </source>
</evidence>
<sequence>MRGIQITEYVKGPSELTVTTIPDPTPSPTQYLVSIQASATNFFDNLQISNKNQNQPPLPFLSGDEFSGTILSVPSSLSTPKFRVGDRVFGASQGGFATKICVSEISLRPVPEGWSFCEAAGLFITAPTAYGGLVTRAGIKEGDWVLVHAAAGGVGLAAVQVAKAFGATVIATAGTARKFEVAKSYGADHLIDYSDASWPAKVKALTPKGRGVDIVFDPVGLIDLSTKCTRWNGRLVVVGFAAGKIERLPLNKVLLKNISVLGVHWGAYRIHEPEAIDGVWEGIFKLIKEGKFRGTVFTDREFVGLEKIPEALESLSRRGTWGKVVVKVPQEGQTKFSLIQQFQKGSATGISRPHLQDTEDLAYQYSNATPPAPLSSPTSFSRRTFRHSRGSKTPQSLFSSTPPPPRHLHLHLTHSDSYLGSSRHKMADESNPVEDAPQVNFKVKTSSDGNHNITMSEAATVLDLKTKLAGDDFEKIPVERQRLIYSGRVMKNEDPLSTYKIKAGNTIHMVKSAASNTTNAAASSATIPGAGVPTNMAAGTANNPLAGLTGARYAGHVPLPGAEMFGADGGMGAPPSEDAMAQMLEDPNIQQTMNEALQNPAVVDMMINSIPGLRDNPQARQMLQSEEFRRMMTNPEAMRQAAQMQRLMRGTAGGASAFPAPGVTDNTPGAGGATGTPNASTPAANPFAMFGPPPGAGGANPFAALLGGQGAAPRAPGSASPPSGTDAAAANPFASLFGGAGAGAGAGGAGASPFGLPPMTPEMMEQAMAMFGGGRGGDLFGGLGGGLGGSASPPPPADTRPPEEMYADQLRQLNDMGFFDFDRNVQALRRSGGSVQGAIEQLLS</sequence>
<dbReference type="CDD" id="cd08241">
    <property type="entry name" value="QOR1"/>
    <property type="match status" value="1"/>
</dbReference>
<dbReference type="EMBL" id="CAJVRL010000086">
    <property type="protein sequence ID" value="CAG8958953.1"/>
    <property type="molecule type" value="Genomic_DNA"/>
</dbReference>
<dbReference type="PROSITE" id="PS01162">
    <property type="entry name" value="QOR_ZETA_CRYSTAL"/>
    <property type="match status" value="1"/>
</dbReference>
<feature type="domain" description="Ubiquitin-like" evidence="3">
    <location>
        <begin position="439"/>
        <end position="516"/>
    </location>
</feature>
<evidence type="ECO:0000256" key="1">
    <source>
        <dbReference type="SAM" id="MobiDB-lite"/>
    </source>
</evidence>
<name>A0A9N9L6E4_9HELO</name>
<dbReference type="FunFam" id="1.10.8.10:FF:000024">
    <property type="entry name" value="Ubiquitin domain-containing protein DSK2"/>
    <property type="match status" value="1"/>
</dbReference>
<dbReference type="Pfam" id="PF23195">
    <property type="entry name" value="UBQLN1"/>
    <property type="match status" value="1"/>
</dbReference>
<dbReference type="SUPFAM" id="SSF50129">
    <property type="entry name" value="GroES-like"/>
    <property type="match status" value="1"/>
</dbReference>
<dbReference type="InterPro" id="IPR029071">
    <property type="entry name" value="Ubiquitin-like_domsf"/>
</dbReference>
<dbReference type="Pfam" id="PF00107">
    <property type="entry name" value="ADH_zinc_N"/>
    <property type="match status" value="1"/>
</dbReference>
<dbReference type="GO" id="GO:0016491">
    <property type="term" value="F:oxidoreductase activity"/>
    <property type="evidence" value="ECO:0007669"/>
    <property type="project" value="InterPro"/>
</dbReference>
<dbReference type="Proteomes" id="UP000696280">
    <property type="component" value="Unassembled WGS sequence"/>
</dbReference>
<dbReference type="InterPro" id="IPR002364">
    <property type="entry name" value="Quin_OxRdtase/zeta-crystal_CS"/>
</dbReference>
<dbReference type="CDD" id="cd16106">
    <property type="entry name" value="Ubl_Dsk2p_like"/>
    <property type="match status" value="1"/>
</dbReference>
<evidence type="ECO:0000259" key="3">
    <source>
        <dbReference type="PROSITE" id="PS50053"/>
    </source>
</evidence>
<gene>
    <name evidence="4" type="ORF">HYFRA_00012950</name>
</gene>
<dbReference type="CDD" id="cd14324">
    <property type="entry name" value="UBA_Dsk2p_like"/>
    <property type="match status" value="1"/>
</dbReference>
<organism evidence="4 5">
    <name type="scientific">Hymenoscyphus fraxineus</name>
    <dbReference type="NCBI Taxonomy" id="746836"/>
    <lineage>
        <taxon>Eukaryota</taxon>
        <taxon>Fungi</taxon>
        <taxon>Dikarya</taxon>
        <taxon>Ascomycota</taxon>
        <taxon>Pezizomycotina</taxon>
        <taxon>Leotiomycetes</taxon>
        <taxon>Helotiales</taxon>
        <taxon>Helotiaceae</taxon>
        <taxon>Hymenoscyphus</taxon>
    </lineage>
</organism>
<dbReference type="GO" id="GO:0008270">
    <property type="term" value="F:zinc ion binding"/>
    <property type="evidence" value="ECO:0007669"/>
    <property type="project" value="InterPro"/>
</dbReference>
<dbReference type="InterPro" id="IPR011032">
    <property type="entry name" value="GroES-like_sf"/>
</dbReference>
<dbReference type="GO" id="GO:0005739">
    <property type="term" value="C:mitochondrion"/>
    <property type="evidence" value="ECO:0007669"/>
    <property type="project" value="TreeGrafter"/>
</dbReference>
<dbReference type="Gene3D" id="3.40.50.720">
    <property type="entry name" value="NAD(P)-binding Rossmann-like Domain"/>
    <property type="match status" value="1"/>
</dbReference>
<dbReference type="PANTHER" id="PTHR43677">
    <property type="entry name" value="SHORT-CHAIN DEHYDROGENASE/REDUCTASE"/>
    <property type="match status" value="1"/>
</dbReference>
<dbReference type="Pfam" id="PF08240">
    <property type="entry name" value="ADH_N"/>
    <property type="match status" value="1"/>
</dbReference>
<proteinExistence type="predicted"/>
<dbReference type="InterPro" id="IPR051397">
    <property type="entry name" value="Zn-ADH-like_protein"/>
</dbReference>
<dbReference type="Gene3D" id="3.90.180.10">
    <property type="entry name" value="Medium-chain alcohol dehydrogenases, catalytic domain"/>
    <property type="match status" value="1"/>
</dbReference>
<dbReference type="SMART" id="SM00829">
    <property type="entry name" value="PKS_ER"/>
    <property type="match status" value="1"/>
</dbReference>
<dbReference type="Pfam" id="PF00240">
    <property type="entry name" value="ubiquitin"/>
    <property type="match status" value="1"/>
</dbReference>
<dbReference type="Gene3D" id="3.10.20.90">
    <property type="entry name" value="Phosphatidylinositol 3-kinase Catalytic Subunit, Chain A, domain 1"/>
    <property type="match status" value="1"/>
</dbReference>
<dbReference type="InterPro" id="IPR013154">
    <property type="entry name" value="ADH-like_N"/>
</dbReference>
<feature type="region of interest" description="Disordered" evidence="1">
    <location>
        <begin position="368"/>
        <end position="411"/>
    </location>
</feature>
<dbReference type="SMART" id="SM00165">
    <property type="entry name" value="UBA"/>
    <property type="match status" value="1"/>
</dbReference>
<dbReference type="PROSITE" id="PS50053">
    <property type="entry name" value="UBIQUITIN_2"/>
    <property type="match status" value="1"/>
</dbReference>
<dbReference type="InterPro" id="IPR036291">
    <property type="entry name" value="NAD(P)-bd_dom_sf"/>
</dbReference>
<dbReference type="SUPFAM" id="SSF54236">
    <property type="entry name" value="Ubiquitin-like"/>
    <property type="match status" value="1"/>
</dbReference>
<dbReference type="Gene3D" id="1.10.8.10">
    <property type="entry name" value="DNA helicase RuvA subunit, C-terminal domain"/>
    <property type="match status" value="1"/>
</dbReference>
<dbReference type="PROSITE" id="PS50030">
    <property type="entry name" value="UBA"/>
    <property type="match status" value="1"/>
</dbReference>
<evidence type="ECO:0000313" key="4">
    <source>
        <dbReference type="EMBL" id="CAG8958953.1"/>
    </source>
</evidence>
<dbReference type="AlphaFoldDB" id="A0A9N9L6E4"/>
<dbReference type="InterPro" id="IPR015940">
    <property type="entry name" value="UBA"/>
</dbReference>
<protein>
    <submittedName>
        <fullName evidence="4">Uncharacterized protein</fullName>
    </submittedName>
</protein>
<dbReference type="OrthoDB" id="10257049at2759"/>
<reference evidence="4" key="1">
    <citation type="submission" date="2021-07" db="EMBL/GenBank/DDBJ databases">
        <authorList>
            <person name="Durling M."/>
        </authorList>
    </citation>
    <scope>NUCLEOTIDE SEQUENCE</scope>
</reference>
<evidence type="ECO:0000313" key="5">
    <source>
        <dbReference type="Proteomes" id="UP000696280"/>
    </source>
</evidence>
<dbReference type="SUPFAM" id="SSF51735">
    <property type="entry name" value="NAD(P)-binding Rossmann-fold domains"/>
    <property type="match status" value="1"/>
</dbReference>
<dbReference type="InterPro" id="IPR009060">
    <property type="entry name" value="UBA-like_sf"/>
</dbReference>
<keyword evidence="5" id="KW-1185">Reference proteome</keyword>
<feature type="domain" description="UBA" evidence="2">
    <location>
        <begin position="801"/>
        <end position="844"/>
    </location>
</feature>
<dbReference type="InterPro" id="IPR000626">
    <property type="entry name" value="Ubiquitin-like_dom"/>
</dbReference>
<dbReference type="SMART" id="SM00213">
    <property type="entry name" value="UBQ"/>
    <property type="match status" value="1"/>
</dbReference>
<dbReference type="InterPro" id="IPR020843">
    <property type="entry name" value="ER"/>
</dbReference>
<dbReference type="PANTHER" id="PTHR43677:SF4">
    <property type="entry name" value="QUINONE OXIDOREDUCTASE-LIKE PROTEIN 2"/>
    <property type="match status" value="1"/>
</dbReference>
<dbReference type="SUPFAM" id="SSF46934">
    <property type="entry name" value="UBA-like"/>
    <property type="match status" value="1"/>
</dbReference>
<dbReference type="InterPro" id="IPR013149">
    <property type="entry name" value="ADH-like_C"/>
</dbReference>
<comment type="caution">
    <text evidence="4">The sequence shown here is derived from an EMBL/GenBank/DDBJ whole genome shotgun (WGS) entry which is preliminary data.</text>
</comment>